<name>A0AAV0XVC9_9HEMI</name>
<sequence>MSKFHTQMPQQPALHWNYTNSKAPSATFRAFSNQQFYQQTTPHHYPSTSQEPIRNIFDNPITPQENSLHSSESSASSYFQTFTDQNTDVLNNN</sequence>
<accession>A0AAV0XVC9</accession>
<feature type="compositionally biased region" description="Low complexity" evidence="1">
    <location>
        <begin position="67"/>
        <end position="77"/>
    </location>
</feature>
<dbReference type="EMBL" id="CARXXK010001015">
    <property type="protein sequence ID" value="CAI6371767.1"/>
    <property type="molecule type" value="Genomic_DNA"/>
</dbReference>
<feature type="region of interest" description="Disordered" evidence="1">
    <location>
        <begin position="60"/>
        <end position="93"/>
    </location>
</feature>
<evidence type="ECO:0000313" key="3">
    <source>
        <dbReference type="Proteomes" id="UP001160148"/>
    </source>
</evidence>
<proteinExistence type="predicted"/>
<reference evidence="2 3" key="1">
    <citation type="submission" date="2023-01" db="EMBL/GenBank/DDBJ databases">
        <authorList>
            <person name="Whitehead M."/>
        </authorList>
    </citation>
    <scope>NUCLEOTIDE SEQUENCE [LARGE SCALE GENOMIC DNA]</scope>
</reference>
<evidence type="ECO:0000313" key="2">
    <source>
        <dbReference type="EMBL" id="CAI6371767.1"/>
    </source>
</evidence>
<keyword evidence="3" id="KW-1185">Reference proteome</keyword>
<feature type="compositionally biased region" description="Polar residues" evidence="1">
    <location>
        <begin position="78"/>
        <end position="93"/>
    </location>
</feature>
<dbReference type="AlphaFoldDB" id="A0AAV0XVC9"/>
<gene>
    <name evidence="2" type="ORF">MEUPH1_LOCUS25730</name>
</gene>
<evidence type="ECO:0000256" key="1">
    <source>
        <dbReference type="SAM" id="MobiDB-lite"/>
    </source>
</evidence>
<dbReference type="Proteomes" id="UP001160148">
    <property type="component" value="Unassembled WGS sequence"/>
</dbReference>
<protein>
    <submittedName>
        <fullName evidence="2">Uncharacterized protein</fullName>
    </submittedName>
</protein>
<organism evidence="2 3">
    <name type="scientific">Macrosiphum euphorbiae</name>
    <name type="common">potato aphid</name>
    <dbReference type="NCBI Taxonomy" id="13131"/>
    <lineage>
        <taxon>Eukaryota</taxon>
        <taxon>Metazoa</taxon>
        <taxon>Ecdysozoa</taxon>
        <taxon>Arthropoda</taxon>
        <taxon>Hexapoda</taxon>
        <taxon>Insecta</taxon>
        <taxon>Pterygota</taxon>
        <taxon>Neoptera</taxon>
        <taxon>Paraneoptera</taxon>
        <taxon>Hemiptera</taxon>
        <taxon>Sternorrhyncha</taxon>
        <taxon>Aphidomorpha</taxon>
        <taxon>Aphidoidea</taxon>
        <taxon>Aphididae</taxon>
        <taxon>Macrosiphini</taxon>
        <taxon>Macrosiphum</taxon>
    </lineage>
</organism>
<comment type="caution">
    <text evidence="2">The sequence shown here is derived from an EMBL/GenBank/DDBJ whole genome shotgun (WGS) entry which is preliminary data.</text>
</comment>